<reference evidence="2 3" key="1">
    <citation type="submission" date="2019-12" db="EMBL/GenBank/DDBJ databases">
        <title>Complete genome sequence of Algicella marina strain 9Alg 56(T) isolated from the red alga Tichocarpus crinitus.</title>
        <authorList>
            <person name="Kim S.-G."/>
            <person name="Nedashkovskaya O.I."/>
        </authorList>
    </citation>
    <scope>NUCLEOTIDE SEQUENCE [LARGE SCALE GENOMIC DNA]</scope>
    <source>
        <strain evidence="2 3">9Alg 56</strain>
    </source>
</reference>
<sequence>MAYLNQTIAANGTFTEKATAAFRVLQERYAQHKLYKRTLRELRELSARELADLGLSHANLHSIAYESVYGQ</sequence>
<accession>A0A6P1T5Q7</accession>
<keyword evidence="3" id="KW-1185">Reference proteome</keyword>
<evidence type="ECO:0000313" key="3">
    <source>
        <dbReference type="Proteomes" id="UP000464495"/>
    </source>
</evidence>
<evidence type="ECO:0000259" key="1">
    <source>
        <dbReference type="Pfam" id="PF06568"/>
    </source>
</evidence>
<gene>
    <name evidence="2" type="ORF">GO499_12210</name>
</gene>
<dbReference type="RefSeq" id="WP_161862440.1">
    <property type="nucleotide sequence ID" value="NZ_CP046620.1"/>
</dbReference>
<dbReference type="EMBL" id="CP046620">
    <property type="protein sequence ID" value="QHQ35882.1"/>
    <property type="molecule type" value="Genomic_DNA"/>
</dbReference>
<dbReference type="AlphaFoldDB" id="A0A6P1T5Q7"/>
<protein>
    <submittedName>
        <fullName evidence="2">DUF1127 domain-containing protein</fullName>
    </submittedName>
</protein>
<organism evidence="2 3">
    <name type="scientific">Algicella marina</name>
    <dbReference type="NCBI Taxonomy" id="2683284"/>
    <lineage>
        <taxon>Bacteria</taxon>
        <taxon>Pseudomonadati</taxon>
        <taxon>Pseudomonadota</taxon>
        <taxon>Alphaproteobacteria</taxon>
        <taxon>Rhodobacterales</taxon>
        <taxon>Paracoccaceae</taxon>
        <taxon>Algicella</taxon>
    </lineage>
</organism>
<evidence type="ECO:0000313" key="2">
    <source>
        <dbReference type="EMBL" id="QHQ35882.1"/>
    </source>
</evidence>
<feature type="domain" description="YjiS-like" evidence="1">
    <location>
        <begin position="27"/>
        <end position="58"/>
    </location>
</feature>
<dbReference type="Proteomes" id="UP000464495">
    <property type="component" value="Chromosome"/>
</dbReference>
<dbReference type="KEGG" id="amaq:GO499_12210"/>
<name>A0A6P1T5Q7_9RHOB</name>
<dbReference type="Pfam" id="PF06568">
    <property type="entry name" value="YjiS-like"/>
    <property type="match status" value="1"/>
</dbReference>
<dbReference type="InterPro" id="IPR009506">
    <property type="entry name" value="YjiS-like"/>
</dbReference>
<proteinExistence type="predicted"/>